<dbReference type="PANTHER" id="PTHR37461:SF1">
    <property type="entry name" value="ANTI-SIGMA-K FACTOR RSKA"/>
    <property type="match status" value="1"/>
</dbReference>
<protein>
    <recommendedName>
        <fullName evidence="8">Anti-sigma-W factor RsiW</fullName>
    </recommendedName>
    <alternativeName>
        <fullName evidence="10">Regulator of SigK</fullName>
    </alternativeName>
    <alternativeName>
        <fullName evidence="9">Sigma-K anti-sigma factor RskA</fullName>
    </alternativeName>
</protein>
<dbReference type="Proteomes" id="UP000255326">
    <property type="component" value="Unassembled WGS sequence"/>
</dbReference>
<evidence type="ECO:0000256" key="8">
    <source>
        <dbReference type="ARBA" id="ARBA00024438"/>
    </source>
</evidence>
<feature type="region of interest" description="Disordered" evidence="11">
    <location>
        <begin position="73"/>
        <end position="100"/>
    </location>
</feature>
<dbReference type="EMBL" id="QQAY01000005">
    <property type="protein sequence ID" value="RDI42272.1"/>
    <property type="molecule type" value="Genomic_DNA"/>
</dbReference>
<feature type="domain" description="Putative zinc-finger" evidence="14">
    <location>
        <begin position="7"/>
        <end position="36"/>
    </location>
</feature>
<evidence type="ECO:0000256" key="10">
    <source>
        <dbReference type="ARBA" id="ARBA00030803"/>
    </source>
</evidence>
<dbReference type="Pfam" id="PF10099">
    <property type="entry name" value="RskA_C"/>
    <property type="match status" value="1"/>
</dbReference>
<evidence type="ECO:0000259" key="14">
    <source>
        <dbReference type="Pfam" id="PF13490"/>
    </source>
</evidence>
<evidence type="ECO:0000256" key="5">
    <source>
        <dbReference type="ARBA" id="ARBA00022989"/>
    </source>
</evidence>
<evidence type="ECO:0000256" key="12">
    <source>
        <dbReference type="SAM" id="Phobius"/>
    </source>
</evidence>
<evidence type="ECO:0000259" key="13">
    <source>
        <dbReference type="Pfam" id="PF10099"/>
    </source>
</evidence>
<keyword evidence="4 12" id="KW-0812">Transmembrane</keyword>
<accession>A0A370GEP5</accession>
<dbReference type="GO" id="GO:0006417">
    <property type="term" value="P:regulation of translation"/>
    <property type="evidence" value="ECO:0007669"/>
    <property type="project" value="TreeGrafter"/>
</dbReference>
<comment type="subcellular location">
    <subcellularLocation>
        <location evidence="2">Cell membrane</location>
    </subcellularLocation>
    <subcellularLocation>
        <location evidence="1">Membrane</location>
        <topology evidence="1">Single-pass membrane protein</topology>
    </subcellularLocation>
</comment>
<keyword evidence="5 12" id="KW-1133">Transmembrane helix</keyword>
<feature type="domain" description="Anti-sigma K factor RskA C-terminal" evidence="13">
    <location>
        <begin position="110"/>
        <end position="248"/>
    </location>
</feature>
<comment type="caution">
    <text evidence="15">The sequence shown here is derived from an EMBL/GenBank/DDBJ whole genome shotgun (WGS) entry which is preliminary data.</text>
</comment>
<dbReference type="InterPro" id="IPR018764">
    <property type="entry name" value="RskA_C"/>
</dbReference>
<dbReference type="Pfam" id="PF13490">
    <property type="entry name" value="zf-HC2"/>
    <property type="match status" value="1"/>
</dbReference>
<keyword evidence="6 12" id="KW-0472">Membrane</keyword>
<evidence type="ECO:0000256" key="7">
    <source>
        <dbReference type="ARBA" id="ARBA00024353"/>
    </source>
</evidence>
<dbReference type="InterPro" id="IPR051474">
    <property type="entry name" value="Anti-sigma-K/W_factor"/>
</dbReference>
<keyword evidence="16" id="KW-1185">Reference proteome</keyword>
<dbReference type="GO" id="GO:0016989">
    <property type="term" value="F:sigma factor antagonist activity"/>
    <property type="evidence" value="ECO:0007669"/>
    <property type="project" value="TreeGrafter"/>
</dbReference>
<dbReference type="Gene3D" id="1.10.10.1320">
    <property type="entry name" value="Anti-sigma factor, zinc-finger domain"/>
    <property type="match status" value="1"/>
</dbReference>
<keyword evidence="3" id="KW-1003">Cell membrane</keyword>
<dbReference type="OrthoDB" id="150725at2"/>
<dbReference type="AlphaFoldDB" id="A0A370GEP5"/>
<feature type="compositionally biased region" description="Polar residues" evidence="11">
    <location>
        <begin position="78"/>
        <end position="88"/>
    </location>
</feature>
<evidence type="ECO:0000313" key="16">
    <source>
        <dbReference type="Proteomes" id="UP000255326"/>
    </source>
</evidence>
<evidence type="ECO:0000256" key="3">
    <source>
        <dbReference type="ARBA" id="ARBA00022475"/>
    </source>
</evidence>
<evidence type="ECO:0000256" key="9">
    <source>
        <dbReference type="ARBA" id="ARBA00029829"/>
    </source>
</evidence>
<name>A0A370GEP5_9BACI</name>
<feature type="transmembrane region" description="Helical" evidence="12">
    <location>
        <begin position="106"/>
        <end position="125"/>
    </location>
</feature>
<evidence type="ECO:0000256" key="2">
    <source>
        <dbReference type="ARBA" id="ARBA00004236"/>
    </source>
</evidence>
<evidence type="ECO:0000313" key="15">
    <source>
        <dbReference type="EMBL" id="RDI42272.1"/>
    </source>
</evidence>
<evidence type="ECO:0000256" key="11">
    <source>
        <dbReference type="SAM" id="MobiDB-lite"/>
    </source>
</evidence>
<organism evidence="15 16">
    <name type="scientific">Falsibacillus pallidus</name>
    <dbReference type="NCBI Taxonomy" id="493781"/>
    <lineage>
        <taxon>Bacteria</taxon>
        <taxon>Bacillati</taxon>
        <taxon>Bacillota</taxon>
        <taxon>Bacilli</taxon>
        <taxon>Bacillales</taxon>
        <taxon>Bacillaceae</taxon>
        <taxon>Falsibacillus</taxon>
    </lineage>
</organism>
<dbReference type="PANTHER" id="PTHR37461">
    <property type="entry name" value="ANTI-SIGMA-K FACTOR RSKA"/>
    <property type="match status" value="1"/>
</dbReference>
<dbReference type="InterPro" id="IPR027383">
    <property type="entry name" value="Znf_put"/>
</dbReference>
<dbReference type="RefSeq" id="WP_114745730.1">
    <property type="nucleotide sequence ID" value="NZ_QQAY01000005.1"/>
</dbReference>
<dbReference type="InterPro" id="IPR041916">
    <property type="entry name" value="Anti_sigma_zinc_sf"/>
</dbReference>
<evidence type="ECO:0000256" key="1">
    <source>
        <dbReference type="ARBA" id="ARBA00004167"/>
    </source>
</evidence>
<gene>
    <name evidence="15" type="ORF">DFR59_105112</name>
</gene>
<proteinExistence type="inferred from homology"/>
<dbReference type="GO" id="GO:0005886">
    <property type="term" value="C:plasma membrane"/>
    <property type="evidence" value="ECO:0007669"/>
    <property type="project" value="UniProtKB-SubCell"/>
</dbReference>
<evidence type="ECO:0000256" key="4">
    <source>
        <dbReference type="ARBA" id="ARBA00022692"/>
    </source>
</evidence>
<evidence type="ECO:0000256" key="6">
    <source>
        <dbReference type="ARBA" id="ARBA00023136"/>
    </source>
</evidence>
<comment type="similarity">
    <text evidence="7">Belongs to the zinc-associated anti-sigma factor (ZAS) superfamily. Anti-sigma-W factor family.</text>
</comment>
<reference evidence="15 16" key="1">
    <citation type="submission" date="2018-07" db="EMBL/GenBank/DDBJ databases">
        <title>Genomic Encyclopedia of Type Strains, Phase IV (KMG-IV): sequencing the most valuable type-strain genomes for metagenomic binning, comparative biology and taxonomic classification.</title>
        <authorList>
            <person name="Goeker M."/>
        </authorList>
    </citation>
    <scope>NUCLEOTIDE SEQUENCE [LARGE SCALE GENOMIC DNA]</scope>
    <source>
        <strain evidence="15 16">DSM 25281</strain>
    </source>
</reference>
<sequence length="255" mass="28385">MNTNLCENLIDYFNHSLTDEETKAFEEHLKECPECREELEELIELTGDLAFQTEPITPPEGMKERVLTRVFEDDEEASSTITSPSVFENPTPLETAREKKSSKRKWLIPAMAAALFLSLGANFYLGSQMQKEPEQPKTAAIDHIVRQLALNPVDGNAAGTASFVKQNGNVSMVIQASQLKSLKSDEVYQVWLIKNDKPYRAGTFTTSDDGTGTVVYTMTDKKDQDLSQWDTVAITLEPNADSQTPKGEMVLASNL</sequence>